<evidence type="ECO:0000313" key="2">
    <source>
        <dbReference type="EMBL" id="OBI82880.1"/>
    </source>
</evidence>
<dbReference type="Pfam" id="PF16936">
    <property type="entry name" value="Holin_9"/>
    <property type="match status" value="1"/>
</dbReference>
<evidence type="ECO:0000313" key="3">
    <source>
        <dbReference type="Proteomes" id="UP000093795"/>
    </source>
</evidence>
<dbReference type="AlphaFoldDB" id="A0A1A3C709"/>
<keyword evidence="1" id="KW-1133">Transmembrane helix</keyword>
<organism evidence="2 3">
    <name type="scientific">Mycobacterium asiaticum</name>
    <dbReference type="NCBI Taxonomy" id="1790"/>
    <lineage>
        <taxon>Bacteria</taxon>
        <taxon>Bacillati</taxon>
        <taxon>Actinomycetota</taxon>
        <taxon>Actinomycetes</taxon>
        <taxon>Mycobacteriales</taxon>
        <taxon>Mycobacteriaceae</taxon>
        <taxon>Mycobacterium</taxon>
    </lineage>
</organism>
<protein>
    <recommendedName>
        <fullName evidence="4">Holin</fullName>
    </recommendedName>
</protein>
<accession>A0A1A3C709</accession>
<dbReference type="eggNOG" id="ENOG503034X">
    <property type="taxonomic scope" value="Bacteria"/>
</dbReference>
<evidence type="ECO:0008006" key="4">
    <source>
        <dbReference type="Google" id="ProtNLM"/>
    </source>
</evidence>
<comment type="caution">
    <text evidence="2">The sequence shown here is derived from an EMBL/GenBank/DDBJ whole genome shotgun (WGS) entry which is preliminary data.</text>
</comment>
<keyword evidence="1" id="KW-0472">Membrane</keyword>
<name>A0A1A3C709_MYCAS</name>
<dbReference type="EMBL" id="LZKQ01000159">
    <property type="protein sequence ID" value="OBI82880.1"/>
    <property type="molecule type" value="Genomic_DNA"/>
</dbReference>
<evidence type="ECO:0000256" key="1">
    <source>
        <dbReference type="SAM" id="Phobius"/>
    </source>
</evidence>
<feature type="transmembrane region" description="Helical" evidence="1">
    <location>
        <begin position="66"/>
        <end position="89"/>
    </location>
</feature>
<feature type="transmembrane region" description="Helical" evidence="1">
    <location>
        <begin position="6"/>
        <end position="32"/>
    </location>
</feature>
<keyword evidence="1" id="KW-0812">Transmembrane</keyword>
<dbReference type="InterPro" id="IPR031614">
    <property type="entry name" value="Holin_9"/>
</dbReference>
<reference evidence="2 3" key="1">
    <citation type="submission" date="2016-06" db="EMBL/GenBank/DDBJ databases">
        <authorList>
            <person name="Kjaerup R.B."/>
            <person name="Dalgaard T.S."/>
            <person name="Juul-Madsen H.R."/>
        </authorList>
    </citation>
    <scope>NUCLEOTIDE SEQUENCE [LARGE SCALE GENOMIC DNA]</scope>
    <source>
        <strain evidence="2 3">1081914.2</strain>
    </source>
</reference>
<dbReference type="STRING" id="1790.A5645_21330"/>
<proteinExistence type="predicted"/>
<sequence length="91" mass="9361">MIPLPRAWLLASALLIGSAVGQLLGVVSSLLVHRMRPDVAIALVVGIPSLIGLSVILFSGRRWVTMLGAGILALAPGWLGMLVALRVVAGG</sequence>
<dbReference type="RefSeq" id="WP_065121412.1">
    <property type="nucleotide sequence ID" value="NZ_LZKQ01000159.1"/>
</dbReference>
<feature type="transmembrane region" description="Helical" evidence="1">
    <location>
        <begin position="39"/>
        <end position="60"/>
    </location>
</feature>
<gene>
    <name evidence="2" type="ORF">A9X01_21870</name>
</gene>
<dbReference type="Proteomes" id="UP000093795">
    <property type="component" value="Unassembled WGS sequence"/>
</dbReference>